<dbReference type="AlphaFoldDB" id="X1FBB8"/>
<evidence type="ECO:0000313" key="1">
    <source>
        <dbReference type="EMBL" id="GAH29850.1"/>
    </source>
</evidence>
<reference evidence="1" key="1">
    <citation type="journal article" date="2014" name="Front. Microbiol.">
        <title>High frequency of phylogenetically diverse reductive dehalogenase-homologous genes in deep subseafloor sedimentary metagenomes.</title>
        <authorList>
            <person name="Kawai M."/>
            <person name="Futagami T."/>
            <person name="Toyoda A."/>
            <person name="Takaki Y."/>
            <person name="Nishi S."/>
            <person name="Hori S."/>
            <person name="Arai W."/>
            <person name="Tsubouchi T."/>
            <person name="Morono Y."/>
            <person name="Uchiyama I."/>
            <person name="Ito T."/>
            <person name="Fujiyama A."/>
            <person name="Inagaki F."/>
            <person name="Takami H."/>
        </authorList>
    </citation>
    <scope>NUCLEOTIDE SEQUENCE</scope>
    <source>
        <strain evidence="1">Expedition CK06-06</strain>
    </source>
</reference>
<comment type="caution">
    <text evidence="1">The sequence shown here is derived from an EMBL/GenBank/DDBJ whole genome shotgun (WGS) entry which is preliminary data.</text>
</comment>
<evidence type="ECO:0008006" key="2">
    <source>
        <dbReference type="Google" id="ProtNLM"/>
    </source>
</evidence>
<protein>
    <recommendedName>
        <fullName evidence="2">AbiEi antitoxin C-terminal domain-containing protein</fullName>
    </recommendedName>
</protein>
<name>X1FBB8_9ZZZZ</name>
<organism evidence="1">
    <name type="scientific">marine sediment metagenome</name>
    <dbReference type="NCBI Taxonomy" id="412755"/>
    <lineage>
        <taxon>unclassified sequences</taxon>
        <taxon>metagenomes</taxon>
        <taxon>ecological metagenomes</taxon>
    </lineage>
</organism>
<dbReference type="EMBL" id="BARU01004023">
    <property type="protein sequence ID" value="GAH29850.1"/>
    <property type="molecule type" value="Genomic_DNA"/>
</dbReference>
<feature type="non-terminal residue" evidence="1">
    <location>
        <position position="1"/>
    </location>
</feature>
<accession>X1FBB8</accession>
<gene>
    <name evidence="1" type="ORF">S03H2_08314</name>
</gene>
<proteinExistence type="predicted"/>
<sequence>DEIKEYCDFLNLNYENVINYFISRGYLSRIFRGIFYVKSLEELKFGKRKYSYLELVKKGLELKNVKNWYFSLYTALKLNNATHEYFTIDYVISENLYRSKVINIENRKFRFIKIKPDLLNFGIIENGFRYSDLEKTILDFIYIWIYNNTPRKKILIDASEYIDDLTEEKIRIYAKKYPKSVKEIVEEIF</sequence>